<feature type="region of interest" description="Disordered" evidence="1">
    <location>
        <begin position="22"/>
        <end position="113"/>
    </location>
</feature>
<gene>
    <name evidence="3" type="ORF">FISHEDRAFT_58067</name>
</gene>
<keyword evidence="2" id="KW-1133">Transmembrane helix</keyword>
<dbReference type="EMBL" id="KN881721">
    <property type="protein sequence ID" value="KIY49825.1"/>
    <property type="molecule type" value="Genomic_DNA"/>
</dbReference>
<evidence type="ECO:0000256" key="2">
    <source>
        <dbReference type="SAM" id="Phobius"/>
    </source>
</evidence>
<dbReference type="AlphaFoldDB" id="A0A0D7AHN5"/>
<accession>A0A0D7AHN5</accession>
<reference evidence="3 4" key="1">
    <citation type="journal article" date="2015" name="Fungal Genet. Biol.">
        <title>Evolution of novel wood decay mechanisms in Agaricales revealed by the genome sequences of Fistulina hepatica and Cylindrobasidium torrendii.</title>
        <authorList>
            <person name="Floudas D."/>
            <person name="Held B.W."/>
            <person name="Riley R."/>
            <person name="Nagy L.G."/>
            <person name="Koehler G."/>
            <person name="Ransdell A.S."/>
            <person name="Younus H."/>
            <person name="Chow J."/>
            <person name="Chiniquy J."/>
            <person name="Lipzen A."/>
            <person name="Tritt A."/>
            <person name="Sun H."/>
            <person name="Haridas S."/>
            <person name="LaButti K."/>
            <person name="Ohm R.A."/>
            <person name="Kues U."/>
            <person name="Blanchette R.A."/>
            <person name="Grigoriev I.V."/>
            <person name="Minto R.E."/>
            <person name="Hibbett D.S."/>
        </authorList>
    </citation>
    <scope>NUCLEOTIDE SEQUENCE [LARGE SCALE GENOMIC DNA]</scope>
    <source>
        <strain evidence="3 4">ATCC 64428</strain>
    </source>
</reference>
<keyword evidence="2" id="KW-0472">Membrane</keyword>
<evidence type="ECO:0000313" key="4">
    <source>
        <dbReference type="Proteomes" id="UP000054144"/>
    </source>
</evidence>
<evidence type="ECO:0000256" key="1">
    <source>
        <dbReference type="SAM" id="MobiDB-lite"/>
    </source>
</evidence>
<feature type="transmembrane region" description="Helical" evidence="2">
    <location>
        <begin position="385"/>
        <end position="413"/>
    </location>
</feature>
<feature type="transmembrane region" description="Helical" evidence="2">
    <location>
        <begin position="813"/>
        <end position="835"/>
    </location>
</feature>
<organism evidence="3 4">
    <name type="scientific">Fistulina hepatica ATCC 64428</name>
    <dbReference type="NCBI Taxonomy" id="1128425"/>
    <lineage>
        <taxon>Eukaryota</taxon>
        <taxon>Fungi</taxon>
        <taxon>Dikarya</taxon>
        <taxon>Basidiomycota</taxon>
        <taxon>Agaricomycotina</taxon>
        <taxon>Agaricomycetes</taxon>
        <taxon>Agaricomycetidae</taxon>
        <taxon>Agaricales</taxon>
        <taxon>Fistulinaceae</taxon>
        <taxon>Fistulina</taxon>
    </lineage>
</organism>
<dbReference type="Proteomes" id="UP000054144">
    <property type="component" value="Unassembled WGS sequence"/>
</dbReference>
<dbReference type="Gene3D" id="1.25.40.10">
    <property type="entry name" value="Tetratricopeptide repeat domain"/>
    <property type="match status" value="1"/>
</dbReference>
<sequence length="1135" mass="127325">MRACQSTITDFAVCLPTVKFTSTMNDRTDPSITRSQPATKDLGENMSGSRNPPDAPVDCVPSQNSGRDVVGRIVVNDDDDEDEDESGSESGESESNESQSRTDSIYIHPPPPPPLLRMAFTRSRLPALSPTVITNESHFPWPMAPGADSESVEREAPFLWISAAEFCSWARAERFNGIGHGRIRAATWMKANKAPFHHQFVFLTVEVSGLGSDVLLFHMRADRLGMLDGNLAKDAVTIQPAQSIADGLTVARAMDAELIMHVVFDEGNDAPVPCLSDLGRFLAAITETSPSYYLQTTSCYFHARSVMLLLVCCFRDSVSVSEPVFLPPTFPNVEQLLTRACLWLQGTRLAPSKLRAFVTVKEQTFWPTVLSHLLRDRTINAHSGFLILTAQVITMLIHGGLFVAIVGVPLALHWKYKGPERAREMVYTIFMIHLYCLMPRLGLPFKHLTRYFFHGIEQTMIDHTCMLWTWLTLSPIDVPSEALEGSAWSTPDHLRFFVPLLDKMPEVFTIKPQRSGVFIDIVSTDNALESGSADKIQCLDFVVGVPSELLDYRISKVFWIIPRKHPIVPGLILEVQPAPDGTPTFLWLSFSTTCQEIVSPKPWHWSITEFSRQFKTDMFDGPFPSGEFFDKETCQQFFGVNSVVFRDIEFAPRLSDVADIFRSVAGTTVHIPRQAILASFWPECQIQINACLHFLTVLALRQPHFWSIDARGSLAVCTSSPCDLLLLHRPPVLPFAGRFGRFPHNFYFWFHFDSASSLHRWAYKHGWREPLWYPMSWDSAIPGLILLSGFLFVVGPIIMLCIALPIDTRQWRIFVAIFIALEACCFLLTGIYAILRWYTHLALQDYSERVFRNVGMPPAERAVAWETLVLRAVAEARLHVAKEHSPLQENKNEVLACGYAREALDAFERLHTQHPGPGLYDPERASAGRLLASSLCRQKRFREACSVLNQAVAIAKELFAVHPNRHSVLLGECLAERAVVMKQLGPPEEASVAWQESLTHLLTAQPDEDASEEECDEWVARLEHYSISADSSSAVACAQAAVDLEHRLLASGPTSRRQALVHSLGFLATRLKDADRTDEAIMHLSEAIQLCKEDTSRISFLLIRAVKDIARSIEDRDPTCATRLKHDANFLLKSM</sequence>
<keyword evidence="2" id="KW-0812">Transmembrane</keyword>
<evidence type="ECO:0000313" key="3">
    <source>
        <dbReference type="EMBL" id="KIY49825.1"/>
    </source>
</evidence>
<proteinExistence type="predicted"/>
<keyword evidence="4" id="KW-1185">Reference proteome</keyword>
<feature type="compositionally biased region" description="Acidic residues" evidence="1">
    <location>
        <begin position="76"/>
        <end position="95"/>
    </location>
</feature>
<feature type="transmembrane region" description="Helical" evidence="2">
    <location>
        <begin position="783"/>
        <end position="806"/>
    </location>
</feature>
<dbReference type="SUPFAM" id="SSF48452">
    <property type="entry name" value="TPR-like"/>
    <property type="match status" value="1"/>
</dbReference>
<name>A0A0D7AHN5_9AGAR</name>
<dbReference type="InterPro" id="IPR011990">
    <property type="entry name" value="TPR-like_helical_dom_sf"/>
</dbReference>
<protein>
    <submittedName>
        <fullName evidence="3">Uncharacterized protein</fullName>
    </submittedName>
</protein>
<feature type="transmembrane region" description="Helical" evidence="2">
    <location>
        <begin position="425"/>
        <end position="443"/>
    </location>
</feature>
<feature type="compositionally biased region" description="Polar residues" evidence="1">
    <location>
        <begin position="22"/>
        <end position="38"/>
    </location>
</feature>
<dbReference type="OrthoDB" id="2966667at2759"/>